<dbReference type="SUPFAM" id="SSF48371">
    <property type="entry name" value="ARM repeat"/>
    <property type="match status" value="2"/>
</dbReference>
<dbReference type="PANTHER" id="PTHR12697">
    <property type="entry name" value="PBS LYASE HEAT-LIKE PROTEIN"/>
    <property type="match status" value="1"/>
</dbReference>
<protein>
    <submittedName>
        <fullName evidence="3">HEAT repeat domain-containing protein</fullName>
    </submittedName>
</protein>
<proteinExistence type="predicted"/>
<keyword evidence="2" id="KW-0605">Phycobilisome</keyword>
<dbReference type="AlphaFoldDB" id="A0AAW9QTX0"/>
<name>A0AAW9QTX0_9CHRO</name>
<reference evidence="3 4" key="1">
    <citation type="submission" date="2024-01" db="EMBL/GenBank/DDBJ databases">
        <title>Genomic insights into the taxonomy and metabolism of the cyanobacterium Pannus brasiliensis CCIBt3594.</title>
        <authorList>
            <person name="Machado M."/>
            <person name="Botero N.B."/>
            <person name="Andreote A.P.D."/>
            <person name="Feitosa A.M.T."/>
            <person name="Popin R."/>
            <person name="Sivonen K."/>
            <person name="Fiore M.F."/>
        </authorList>
    </citation>
    <scope>NUCLEOTIDE SEQUENCE [LARGE SCALE GENOMIC DNA]</scope>
    <source>
        <strain evidence="3 4">CCIBt3594</strain>
    </source>
</reference>
<dbReference type="EMBL" id="JBAFSM010000010">
    <property type="protein sequence ID" value="MEG3436791.1"/>
    <property type="molecule type" value="Genomic_DNA"/>
</dbReference>
<sequence length="401" mass="43789">MQDLIEKARTAIERRDWPVANVALYRLLSRERDLDGRAGDDPLDLALSILQGGDFQQGWELVKLFPKIGRRAIAPLIALLEAEETDRETRWLIVRILREFDDPACTLAFGELARRSGDEELATMAAEALASLGRPAIEGLFPLLDDPATRPLAVAALSRVRRPEAIEPLLGVVNDESARVRAMAIEALSSFHDRRIVAAIRSALGDPDPEPRWQAAIASGYLALQYPGPDWVLALAPLLADRDREVYRATALALGRIGTREAARVLFSGLRSPSTPEDLKPTLVKALGWIESAGTLDDLAAGLHEEDESICREIIAVLSRWEFPETRRRAARVLEGFYGARPSISGKTAIKQALALAFGELGDSGSRSILLALAGDREAIVRLHAVSALKKLDRPVSGRTG</sequence>
<dbReference type="RefSeq" id="WP_332864257.1">
    <property type="nucleotide sequence ID" value="NZ_JBAFSM010000010.1"/>
</dbReference>
<dbReference type="PANTHER" id="PTHR12697:SF5">
    <property type="entry name" value="DEOXYHYPUSINE HYDROXYLASE"/>
    <property type="match status" value="1"/>
</dbReference>
<keyword evidence="1" id="KW-0042">Antenna complex</keyword>
<dbReference type="InterPro" id="IPR011989">
    <property type="entry name" value="ARM-like"/>
</dbReference>
<organism evidence="3 4">
    <name type="scientific">Pannus brasiliensis CCIBt3594</name>
    <dbReference type="NCBI Taxonomy" id="1427578"/>
    <lineage>
        <taxon>Bacteria</taxon>
        <taxon>Bacillati</taxon>
        <taxon>Cyanobacteriota</taxon>
        <taxon>Cyanophyceae</taxon>
        <taxon>Oscillatoriophycideae</taxon>
        <taxon>Chroococcales</taxon>
        <taxon>Microcystaceae</taxon>
        <taxon>Pannus</taxon>
    </lineage>
</organism>
<dbReference type="InterPro" id="IPR016024">
    <property type="entry name" value="ARM-type_fold"/>
</dbReference>
<dbReference type="Pfam" id="PF13646">
    <property type="entry name" value="HEAT_2"/>
    <property type="match status" value="2"/>
</dbReference>
<keyword evidence="4" id="KW-1185">Reference proteome</keyword>
<dbReference type="SMART" id="SM00567">
    <property type="entry name" value="EZ_HEAT"/>
    <property type="match status" value="5"/>
</dbReference>
<evidence type="ECO:0000256" key="1">
    <source>
        <dbReference type="ARBA" id="ARBA00022549"/>
    </source>
</evidence>
<evidence type="ECO:0000313" key="3">
    <source>
        <dbReference type="EMBL" id="MEG3436791.1"/>
    </source>
</evidence>
<dbReference type="GO" id="GO:0030089">
    <property type="term" value="C:phycobilisome"/>
    <property type="evidence" value="ECO:0007669"/>
    <property type="project" value="UniProtKB-KW"/>
</dbReference>
<accession>A0AAW9QTX0</accession>
<comment type="caution">
    <text evidence="3">The sequence shown here is derived from an EMBL/GenBank/DDBJ whole genome shotgun (WGS) entry which is preliminary data.</text>
</comment>
<evidence type="ECO:0000256" key="2">
    <source>
        <dbReference type="ARBA" id="ARBA00022738"/>
    </source>
</evidence>
<dbReference type="Proteomes" id="UP001328733">
    <property type="component" value="Unassembled WGS sequence"/>
</dbReference>
<dbReference type="InterPro" id="IPR004155">
    <property type="entry name" value="PBS_lyase_HEAT"/>
</dbReference>
<gene>
    <name evidence="3" type="ORF">V0288_06630</name>
</gene>
<dbReference type="GO" id="GO:0016491">
    <property type="term" value="F:oxidoreductase activity"/>
    <property type="evidence" value="ECO:0007669"/>
    <property type="project" value="TreeGrafter"/>
</dbReference>
<dbReference type="Gene3D" id="1.25.10.10">
    <property type="entry name" value="Leucine-rich Repeat Variant"/>
    <property type="match status" value="3"/>
</dbReference>
<evidence type="ECO:0000313" key="4">
    <source>
        <dbReference type="Proteomes" id="UP001328733"/>
    </source>
</evidence>